<proteinExistence type="predicted"/>
<gene>
    <name evidence="1" type="ordered locus">HFX_0431</name>
</gene>
<accession>I3R1Q6</accession>
<name>I3R1Q6_HALMT</name>
<reference evidence="1 2" key="1">
    <citation type="journal article" date="2012" name="J. Bacteriol.">
        <title>Complete genome sequence of the metabolically versatile halophilic archaeon Haloferax mediterranei, a poly(3-hydroxybutyrate-co-3-hydroxyvalerate) producer.</title>
        <authorList>
            <person name="Han J."/>
            <person name="Zhang F."/>
            <person name="Hou J."/>
            <person name="Liu X."/>
            <person name="Li M."/>
            <person name="Liu H."/>
            <person name="Cai L."/>
            <person name="Zhang B."/>
            <person name="Chen Y."/>
            <person name="Zhou J."/>
            <person name="Hu S."/>
            <person name="Xiang H."/>
        </authorList>
    </citation>
    <scope>NUCLEOTIDE SEQUENCE [LARGE SCALE GENOMIC DNA]</scope>
    <source>
        <strain evidence="2">ATCC 33500 / DSM 1411 / JCM 8866 / NBRC 14739 / NCIMB 2177 / R-4</strain>
    </source>
</reference>
<dbReference type="EMBL" id="CP001868">
    <property type="protein sequence ID" value="AFK18166.1"/>
    <property type="molecule type" value="Genomic_DNA"/>
</dbReference>
<sequence>MGSLSVALSDAEFECRRCCTALTSASRLRQHHPHIAVGIASCVADVMGTTYE</sequence>
<dbReference type="Proteomes" id="UP000006469">
    <property type="component" value="Chromosome"/>
</dbReference>
<evidence type="ECO:0008006" key="3">
    <source>
        <dbReference type="Google" id="ProtNLM"/>
    </source>
</evidence>
<dbReference type="HOGENOM" id="CLU_3075222_0_0_2"/>
<dbReference type="STRING" id="523841.HFX_0431"/>
<protein>
    <recommendedName>
        <fullName evidence="3">C2H2-type domain-containing protein</fullName>
    </recommendedName>
</protein>
<dbReference type="KEGG" id="hme:HFX_0431"/>
<organism evidence="1 2">
    <name type="scientific">Haloferax mediterranei (strain ATCC 33500 / DSM 1411 / JCM 8866 / NBRC 14739 / NCIMB 2177 / R-4)</name>
    <name type="common">Halobacterium mediterranei</name>
    <dbReference type="NCBI Taxonomy" id="523841"/>
    <lineage>
        <taxon>Archaea</taxon>
        <taxon>Methanobacteriati</taxon>
        <taxon>Methanobacteriota</taxon>
        <taxon>Stenosarchaea group</taxon>
        <taxon>Halobacteria</taxon>
        <taxon>Halobacteriales</taxon>
        <taxon>Haloferacaceae</taxon>
        <taxon>Haloferax</taxon>
    </lineage>
</organism>
<dbReference type="AlphaFoldDB" id="I3R1Q6"/>
<evidence type="ECO:0000313" key="1">
    <source>
        <dbReference type="EMBL" id="AFK18166.1"/>
    </source>
</evidence>
<evidence type="ECO:0000313" key="2">
    <source>
        <dbReference type="Proteomes" id="UP000006469"/>
    </source>
</evidence>